<evidence type="ECO:0000256" key="1">
    <source>
        <dbReference type="SAM" id="Phobius"/>
    </source>
</evidence>
<feature type="domain" description="Ig-like" evidence="2">
    <location>
        <begin position="275"/>
        <end position="357"/>
    </location>
</feature>
<evidence type="ECO:0000313" key="3">
    <source>
        <dbReference type="Ensembl" id="ENSCCRP00000163017.1"/>
    </source>
</evidence>
<dbReference type="Pfam" id="PF13927">
    <property type="entry name" value="Ig_3"/>
    <property type="match status" value="1"/>
</dbReference>
<feature type="domain" description="Ig-like" evidence="2">
    <location>
        <begin position="62"/>
        <end position="150"/>
    </location>
</feature>
<organism evidence="3 4">
    <name type="scientific">Cyprinus carpio carpio</name>
    <dbReference type="NCBI Taxonomy" id="630221"/>
    <lineage>
        <taxon>Eukaryota</taxon>
        <taxon>Metazoa</taxon>
        <taxon>Chordata</taxon>
        <taxon>Craniata</taxon>
        <taxon>Vertebrata</taxon>
        <taxon>Euteleostomi</taxon>
        <taxon>Actinopterygii</taxon>
        <taxon>Neopterygii</taxon>
        <taxon>Teleostei</taxon>
        <taxon>Ostariophysi</taxon>
        <taxon>Cypriniformes</taxon>
        <taxon>Cyprinidae</taxon>
        <taxon>Cyprininae</taxon>
        <taxon>Cyprinus</taxon>
    </lineage>
</organism>
<dbReference type="InterPro" id="IPR036179">
    <property type="entry name" value="Ig-like_dom_sf"/>
</dbReference>
<sequence length="535" mass="61656">MTGRFLNIAPPSKSCWLVLSLISSECLTLSEALQRRIMRLTPIQIFILMCGFCSRFHAIAYPPVQTVQTQNEVAPGSDVSLRCDVPLLNESSTLLWEKDGEQISNNTLIYNNSAFIILHTVDEHSEGKYYCKLMEDGKTETVRIHTLNVTSHSYNGEKKNRLIYRQSSSNSDVLLIFKSSKNYKSLKWTWEPKPNSRIDLIAFENEIQVQLKEPIKPGIRSSTKYNSQALIFHISPVYFNYRGTYRCITEISVYTTIILHTIRVSVEPPDGVLRNQSVVLTCELSEVTGSVMLVWLRMEGNRGVLVKQQIMTKKNNKLQLTVNLSSYESDLMNWQCAVFTENTLRALAPITNSLNLSDLSIETSTVTNQAINKHAKATASCVLALCTGFLLGALLCYCYKKRMSIISVRSDPQESEPVYINISQMRNDRAERSSTLENKENSPEIYRNIRRNRYDNSYIRECNLRNHLFQQIQVPDLDITPQHYYENPRKREFCHLFIGRLLFKLCEYQTIVSRRTYIIFFKEQRMALSDYKAIS</sequence>
<dbReference type="SMART" id="SM00409">
    <property type="entry name" value="IG"/>
    <property type="match status" value="2"/>
</dbReference>
<dbReference type="Gene3D" id="2.60.40.10">
    <property type="entry name" value="Immunoglobulins"/>
    <property type="match status" value="1"/>
</dbReference>
<dbReference type="InterPro" id="IPR007110">
    <property type="entry name" value="Ig-like_dom"/>
</dbReference>
<reference evidence="3" key="1">
    <citation type="submission" date="2025-08" db="UniProtKB">
        <authorList>
            <consortium name="Ensembl"/>
        </authorList>
    </citation>
    <scope>IDENTIFICATION</scope>
</reference>
<dbReference type="SUPFAM" id="SSF48726">
    <property type="entry name" value="Immunoglobulin"/>
    <property type="match status" value="2"/>
</dbReference>
<keyword evidence="1" id="KW-0812">Transmembrane</keyword>
<keyword evidence="1" id="KW-0472">Membrane</keyword>
<proteinExistence type="predicted"/>
<dbReference type="Ensembl" id="ENSCCRT00000156277.1">
    <property type="protein sequence ID" value="ENSCCRP00000163017.1"/>
    <property type="gene ID" value="ENSCCRG00000081845.1"/>
</dbReference>
<evidence type="ECO:0000259" key="2">
    <source>
        <dbReference type="PROSITE" id="PS50835"/>
    </source>
</evidence>
<dbReference type="InterPro" id="IPR003599">
    <property type="entry name" value="Ig_sub"/>
</dbReference>
<name>A0A9J8BZW1_CYPCA</name>
<reference evidence="3" key="2">
    <citation type="submission" date="2025-09" db="UniProtKB">
        <authorList>
            <consortium name="Ensembl"/>
        </authorList>
    </citation>
    <scope>IDENTIFICATION</scope>
</reference>
<dbReference type="PROSITE" id="PS50835">
    <property type="entry name" value="IG_LIKE"/>
    <property type="match status" value="2"/>
</dbReference>
<keyword evidence="4" id="KW-1185">Reference proteome</keyword>
<accession>A0A9J8BZW1</accession>
<dbReference type="AlphaFoldDB" id="A0A9J8BZW1"/>
<protein>
    <recommendedName>
        <fullName evidence="2">Ig-like domain-containing protein</fullName>
    </recommendedName>
</protein>
<dbReference type="InterPro" id="IPR013783">
    <property type="entry name" value="Ig-like_fold"/>
</dbReference>
<evidence type="ECO:0000313" key="4">
    <source>
        <dbReference type="Proteomes" id="UP001108240"/>
    </source>
</evidence>
<keyword evidence="1" id="KW-1133">Transmembrane helix</keyword>
<dbReference type="Proteomes" id="UP001108240">
    <property type="component" value="Unplaced"/>
</dbReference>
<feature type="transmembrane region" description="Helical" evidence="1">
    <location>
        <begin position="377"/>
        <end position="399"/>
    </location>
</feature>
<dbReference type="GeneTree" id="ENSGT00940000178681"/>